<keyword evidence="1" id="KW-1133">Transmembrane helix</keyword>
<dbReference type="InterPro" id="IPR046623">
    <property type="entry name" value="DUF6536"/>
</dbReference>
<dbReference type="Pfam" id="PF20163">
    <property type="entry name" value="DUF6536"/>
    <property type="match status" value="1"/>
</dbReference>
<dbReference type="PANTHER" id="PTHR35395">
    <property type="entry name" value="DUF6536 DOMAIN-CONTAINING PROTEIN"/>
    <property type="match status" value="1"/>
</dbReference>
<keyword evidence="4" id="KW-1185">Reference proteome</keyword>
<keyword evidence="1" id="KW-0472">Membrane</keyword>
<evidence type="ECO:0000313" key="4">
    <source>
        <dbReference type="Proteomes" id="UP001369815"/>
    </source>
</evidence>
<dbReference type="EMBL" id="JBANMG010000005">
    <property type="protein sequence ID" value="KAK6953495.1"/>
    <property type="molecule type" value="Genomic_DNA"/>
</dbReference>
<protein>
    <recommendedName>
        <fullName evidence="2">DUF6536 domain-containing protein</fullName>
    </recommendedName>
</protein>
<organism evidence="3 4">
    <name type="scientific">Daldinia eschscholtzii</name>
    <dbReference type="NCBI Taxonomy" id="292717"/>
    <lineage>
        <taxon>Eukaryota</taxon>
        <taxon>Fungi</taxon>
        <taxon>Dikarya</taxon>
        <taxon>Ascomycota</taxon>
        <taxon>Pezizomycotina</taxon>
        <taxon>Sordariomycetes</taxon>
        <taxon>Xylariomycetidae</taxon>
        <taxon>Xylariales</taxon>
        <taxon>Hypoxylaceae</taxon>
        <taxon>Daldinia</taxon>
    </lineage>
</organism>
<name>A0AAX6MLH5_9PEZI</name>
<gene>
    <name evidence="3" type="ORF">Daesc_005800</name>
</gene>
<dbReference type="Proteomes" id="UP001369815">
    <property type="component" value="Unassembled WGS sequence"/>
</dbReference>
<proteinExistence type="predicted"/>
<feature type="transmembrane region" description="Helical" evidence="1">
    <location>
        <begin position="62"/>
        <end position="85"/>
    </location>
</feature>
<comment type="caution">
    <text evidence="3">The sequence shown here is derived from an EMBL/GenBank/DDBJ whole genome shotgun (WGS) entry which is preliminary data.</text>
</comment>
<reference evidence="3 4" key="1">
    <citation type="journal article" date="2024" name="Front Chem Biol">
        <title>Unveiling the potential of Daldinia eschscholtzii MFLUCC 19-0629 through bioactivity and bioinformatics studies for enhanced sustainable agriculture production.</title>
        <authorList>
            <person name="Brooks S."/>
            <person name="Weaver J.A."/>
            <person name="Klomchit A."/>
            <person name="Alharthi S.A."/>
            <person name="Onlamun T."/>
            <person name="Nurani R."/>
            <person name="Vong T.K."/>
            <person name="Alberti F."/>
            <person name="Greco C."/>
        </authorList>
    </citation>
    <scope>NUCLEOTIDE SEQUENCE [LARGE SCALE GENOMIC DNA]</scope>
    <source>
        <strain evidence="3">MFLUCC 19-0629</strain>
    </source>
</reference>
<dbReference type="PANTHER" id="PTHR35395:SF1">
    <property type="entry name" value="DUF6536 DOMAIN-CONTAINING PROTEIN"/>
    <property type="match status" value="1"/>
</dbReference>
<keyword evidence="1" id="KW-0812">Transmembrane</keyword>
<feature type="transmembrane region" description="Helical" evidence="1">
    <location>
        <begin position="377"/>
        <end position="398"/>
    </location>
</feature>
<evidence type="ECO:0000259" key="2">
    <source>
        <dbReference type="Pfam" id="PF20163"/>
    </source>
</evidence>
<evidence type="ECO:0000256" key="1">
    <source>
        <dbReference type="SAM" id="Phobius"/>
    </source>
</evidence>
<feature type="domain" description="DUF6536" evidence="2">
    <location>
        <begin position="62"/>
        <end position="221"/>
    </location>
</feature>
<accession>A0AAX6MLH5</accession>
<evidence type="ECO:0000313" key="3">
    <source>
        <dbReference type="EMBL" id="KAK6953495.1"/>
    </source>
</evidence>
<sequence>MVNVLITESHAPREELIDRQRRQQDFSACDFAKKSTLSQWFPQVQDDESNSKRIYFSRRGRAILLQILLITVIFVANLSLTLFTITRYDSQNGVGTIYEGDCDKVKSLDQWSHLLINCLGTGMLSASNYCMQLQAAPTRADIDRAHHAKSHGQDPTHQEGHWLDIGVPSLRNLQYISRWRRLAWYILAFTSIPIHLIYNSAVFQSLASNDYTIAVVKNSFANGSRWDLTTAEINRAGDWGWEDTRVNPKNRNYTEIIHTMQRNMSSDKWEKMNISSCYALYNDYFAAQGNGVIFVKNDTGPDDDSLLMYVSIIPRSDNWAKNMWAAGNGTMDFVAKEPEFPVTRWFLGPKRYEVSYCLVQSPSTIVNKCRFQYSPPIMYTVCALNLTKILVMLGIWAIRKWQQTKRHDRDGMVLYTIGDAIASFIQNPDPTTVDMCLATKDDFVRRRSWKNRLVEQPFALNRQPREWDGRRKFWFTAARKRQWFILLFS</sequence>
<dbReference type="AlphaFoldDB" id="A0AAX6MLH5"/>